<accession>A0ABV9HJN9</accession>
<reference evidence="4" key="1">
    <citation type="journal article" date="2019" name="Int. J. Syst. Evol. Microbiol.">
        <title>The Global Catalogue of Microorganisms (GCM) 10K type strain sequencing project: providing services to taxonomists for standard genome sequencing and annotation.</title>
        <authorList>
            <consortium name="The Broad Institute Genomics Platform"/>
            <consortium name="The Broad Institute Genome Sequencing Center for Infectious Disease"/>
            <person name="Wu L."/>
            <person name="Ma J."/>
        </authorList>
    </citation>
    <scope>NUCLEOTIDE SEQUENCE [LARGE SCALE GENOMIC DNA]</scope>
    <source>
        <strain evidence="4">CCUG 42722</strain>
    </source>
</reference>
<gene>
    <name evidence="3" type="ORF">ACFO6V_19210</name>
</gene>
<evidence type="ECO:0000313" key="3">
    <source>
        <dbReference type="EMBL" id="MFC4630382.1"/>
    </source>
</evidence>
<dbReference type="PROSITE" id="PS51257">
    <property type="entry name" value="PROKAR_LIPOPROTEIN"/>
    <property type="match status" value="1"/>
</dbReference>
<proteinExistence type="predicted"/>
<organism evidence="3 4">
    <name type="scientific">Promicromonospora alba</name>
    <dbReference type="NCBI Taxonomy" id="1616110"/>
    <lineage>
        <taxon>Bacteria</taxon>
        <taxon>Bacillati</taxon>
        <taxon>Actinomycetota</taxon>
        <taxon>Actinomycetes</taxon>
        <taxon>Micrococcales</taxon>
        <taxon>Promicromonosporaceae</taxon>
        <taxon>Promicromonospora</taxon>
    </lineage>
</organism>
<dbReference type="Proteomes" id="UP001596011">
    <property type="component" value="Unassembled WGS sequence"/>
</dbReference>
<feature type="signal peptide" evidence="2">
    <location>
        <begin position="1"/>
        <end position="25"/>
    </location>
</feature>
<name>A0ABV9HJN9_9MICO</name>
<feature type="region of interest" description="Disordered" evidence="1">
    <location>
        <begin position="26"/>
        <end position="57"/>
    </location>
</feature>
<evidence type="ECO:0000256" key="2">
    <source>
        <dbReference type="SAM" id="SignalP"/>
    </source>
</evidence>
<dbReference type="EMBL" id="JBHSFI010000005">
    <property type="protein sequence ID" value="MFC4630382.1"/>
    <property type="molecule type" value="Genomic_DNA"/>
</dbReference>
<keyword evidence="2" id="KW-0732">Signal</keyword>
<feature type="compositionally biased region" description="Low complexity" evidence="1">
    <location>
        <begin position="34"/>
        <end position="46"/>
    </location>
</feature>
<feature type="chain" id="PRO_5047500315" evidence="2">
    <location>
        <begin position="26"/>
        <end position="219"/>
    </location>
</feature>
<sequence length="219" mass="22977">MKPLRAPRRLLGTGLAGVLLLSACAAQGGPAGSAPDDNQPDDAPTATAPPTPAASGQVTTVDTVLQEGDGPPELCLGMILESYPPQCSGLEIAGWDWDSVEAESSRDTTWGTYEVKGSWDGETFRVTEATVAPAERPAPPEDPRLDPAAAGAIGSEMSEPEALELQNEVHDHLGGLSGWIDNGYIWVTVAYDDGSIQRYADDRYGADMVAVQSALRDIG</sequence>
<evidence type="ECO:0000313" key="4">
    <source>
        <dbReference type="Proteomes" id="UP001596011"/>
    </source>
</evidence>
<evidence type="ECO:0000256" key="1">
    <source>
        <dbReference type="SAM" id="MobiDB-lite"/>
    </source>
</evidence>
<keyword evidence="4" id="KW-1185">Reference proteome</keyword>
<comment type="caution">
    <text evidence="3">The sequence shown here is derived from an EMBL/GenBank/DDBJ whole genome shotgun (WGS) entry which is preliminary data.</text>
</comment>
<dbReference type="RefSeq" id="WP_377138021.1">
    <property type="nucleotide sequence ID" value="NZ_JBHSFI010000005.1"/>
</dbReference>
<protein>
    <submittedName>
        <fullName evidence="3">Uncharacterized protein</fullName>
    </submittedName>
</protein>